<dbReference type="PANTHER" id="PTHR11070">
    <property type="entry name" value="UVRD / RECB / PCRA DNA HELICASE FAMILY MEMBER"/>
    <property type="match status" value="1"/>
</dbReference>
<evidence type="ECO:0000259" key="6">
    <source>
        <dbReference type="PROSITE" id="PS51198"/>
    </source>
</evidence>
<proteinExistence type="predicted"/>
<dbReference type="InterPro" id="IPR000212">
    <property type="entry name" value="DNA_helicase_UvrD/REP"/>
</dbReference>
<evidence type="ECO:0000256" key="5">
    <source>
        <dbReference type="PROSITE-ProRule" id="PRU00560"/>
    </source>
</evidence>
<dbReference type="GO" id="GO:0043138">
    <property type="term" value="F:3'-5' DNA helicase activity"/>
    <property type="evidence" value="ECO:0007669"/>
    <property type="project" value="TreeGrafter"/>
</dbReference>
<dbReference type="AlphaFoldDB" id="A0AAN2WJI2"/>
<evidence type="ECO:0000256" key="1">
    <source>
        <dbReference type="ARBA" id="ARBA00022741"/>
    </source>
</evidence>
<dbReference type="GO" id="GO:0000725">
    <property type="term" value="P:recombinational repair"/>
    <property type="evidence" value="ECO:0007669"/>
    <property type="project" value="TreeGrafter"/>
</dbReference>
<keyword evidence="2 5" id="KW-0378">Hydrolase</keyword>
<protein>
    <submittedName>
        <fullName evidence="7">ATP-dependent helicase</fullName>
    </submittedName>
</protein>
<evidence type="ECO:0000256" key="3">
    <source>
        <dbReference type="ARBA" id="ARBA00022806"/>
    </source>
</evidence>
<sequence>MLDTGDNHIDDHVDEEIKTCFDIDAPKSFFTFAGAGSGKTRSLVNTLKYIDDKYRDYFINHSRRVAVMTYTNAASDEISRRVEYNPIFSISTIHSFLWGLIKNHQSDIQDWVINDTKEAIVDLEEKEKKGRAGAASDNRKKQILSKQSRLEKMEKTIRFSYNPNGENIGFDSLNHAEVIKIGTHLIHNNRTMQKILINKFPIMLIDESQDTKKELIDALLFVAESNESFVVGMFGDMMQRIYSDGKEDLAQIIPEDWIKPEKVMNHRSRKRIVDLANSIRKDVDGMSQKYRSDKLGGFVHLFITDNTADKQKFELNVSQTMAKITGDKKWLIPSETKSLILEHHMAASRFGFLEFFSPLYKEEKLKIGSLDGSLPEVTFFTNIILPLREAYLSGDNFEISRIVKKYSPLLSKKAFLKNKSNQLNQIRMVNESVNRIFELWSSDKEPTCLEILACIDNEKLFEIPERLQGLHLIEVDDVESTEDSVLVALHLSMSVPFSQVKLYDSYVSGESPFDTHQGVKGLEFPRVAVILDDEEAKGFLFSYEKVFEAVEMTATDKRNEMDGKDNSISRTKRLFYVTCTRAEESLALVAYTKDPQAVKQYAMSNSWLSEDEITVFD</sequence>
<dbReference type="SUPFAM" id="SSF52540">
    <property type="entry name" value="P-loop containing nucleoside triphosphate hydrolases"/>
    <property type="match status" value="1"/>
</dbReference>
<dbReference type="GO" id="GO:0005524">
    <property type="term" value="F:ATP binding"/>
    <property type="evidence" value="ECO:0007669"/>
    <property type="project" value="UniProtKB-UniRule"/>
</dbReference>
<organism evidence="7 8">
    <name type="scientific">Listeria monocytogenes</name>
    <dbReference type="NCBI Taxonomy" id="1639"/>
    <lineage>
        <taxon>Bacteria</taxon>
        <taxon>Bacillati</taxon>
        <taxon>Bacillota</taxon>
        <taxon>Bacilli</taxon>
        <taxon>Bacillales</taxon>
        <taxon>Listeriaceae</taxon>
        <taxon>Listeria</taxon>
    </lineage>
</organism>
<reference evidence="7 8" key="1">
    <citation type="submission" date="2018-06" db="EMBL/GenBank/DDBJ databases">
        <authorList>
            <consortium name="PulseNet: The National Subtyping Network for Foodborne Disease Surveillance"/>
            <person name="Tarr C.L."/>
            <person name="Trees E."/>
            <person name="Katz L.S."/>
            <person name="Carleton-Romer H.A."/>
            <person name="Stroika S."/>
            <person name="Kucerova Z."/>
            <person name="Roache K.F."/>
            <person name="Sabol A.L."/>
            <person name="Besser J."/>
            <person name="Gerner-Smidt P."/>
        </authorList>
    </citation>
    <scope>NUCLEOTIDE SEQUENCE [LARGE SCALE GENOMIC DNA]</scope>
    <source>
        <strain evidence="7 8">PNUSAL000134</strain>
    </source>
</reference>
<evidence type="ECO:0000256" key="4">
    <source>
        <dbReference type="ARBA" id="ARBA00022840"/>
    </source>
</evidence>
<feature type="domain" description="UvrD-like helicase ATP-binding" evidence="6">
    <location>
        <begin position="12"/>
        <end position="293"/>
    </location>
</feature>
<dbReference type="GO" id="GO:0016787">
    <property type="term" value="F:hydrolase activity"/>
    <property type="evidence" value="ECO:0007669"/>
    <property type="project" value="UniProtKB-UniRule"/>
</dbReference>
<dbReference type="PROSITE" id="PS51198">
    <property type="entry name" value="UVRD_HELICASE_ATP_BIND"/>
    <property type="match status" value="1"/>
</dbReference>
<dbReference type="Gene3D" id="3.40.50.300">
    <property type="entry name" value="P-loop containing nucleotide triphosphate hydrolases"/>
    <property type="match status" value="2"/>
</dbReference>
<dbReference type="InterPro" id="IPR027417">
    <property type="entry name" value="P-loop_NTPase"/>
</dbReference>
<dbReference type="GO" id="GO:0003677">
    <property type="term" value="F:DNA binding"/>
    <property type="evidence" value="ECO:0007669"/>
    <property type="project" value="InterPro"/>
</dbReference>
<keyword evidence="4 5" id="KW-0067">ATP-binding</keyword>
<comment type="caution">
    <text evidence="7">The sequence shown here is derived from an EMBL/GenBank/DDBJ whole genome shotgun (WGS) entry which is preliminary data.</text>
</comment>
<dbReference type="GO" id="GO:0005829">
    <property type="term" value="C:cytosol"/>
    <property type="evidence" value="ECO:0007669"/>
    <property type="project" value="TreeGrafter"/>
</dbReference>
<dbReference type="Pfam" id="PF00580">
    <property type="entry name" value="UvrD-helicase"/>
    <property type="match status" value="1"/>
</dbReference>
<accession>A0AAN2WJI2</accession>
<dbReference type="PANTHER" id="PTHR11070:SF2">
    <property type="entry name" value="ATP-DEPENDENT DNA HELICASE SRS2"/>
    <property type="match status" value="1"/>
</dbReference>
<evidence type="ECO:0000313" key="7">
    <source>
        <dbReference type="EMBL" id="EAE2355597.1"/>
    </source>
</evidence>
<dbReference type="Proteomes" id="UP000336166">
    <property type="component" value="Unassembled WGS sequence"/>
</dbReference>
<name>A0AAN2WJI2_LISMN</name>
<keyword evidence="3 5" id="KW-0347">Helicase</keyword>
<evidence type="ECO:0000256" key="2">
    <source>
        <dbReference type="ARBA" id="ARBA00022801"/>
    </source>
</evidence>
<dbReference type="EMBL" id="AAAREG010000022">
    <property type="protein sequence ID" value="EAE2355597.1"/>
    <property type="molecule type" value="Genomic_DNA"/>
</dbReference>
<gene>
    <name evidence="7" type="ORF">Y261_14765</name>
</gene>
<evidence type="ECO:0000313" key="8">
    <source>
        <dbReference type="Proteomes" id="UP000336166"/>
    </source>
</evidence>
<dbReference type="InterPro" id="IPR014016">
    <property type="entry name" value="UvrD-like_ATP-bd"/>
</dbReference>
<feature type="binding site" evidence="5">
    <location>
        <begin position="33"/>
        <end position="40"/>
    </location>
    <ligand>
        <name>ATP</name>
        <dbReference type="ChEBI" id="CHEBI:30616"/>
    </ligand>
</feature>
<keyword evidence="1 5" id="KW-0547">Nucleotide-binding</keyword>